<keyword evidence="2" id="KW-0560">Oxidoreductase</keyword>
<dbReference type="SUPFAM" id="SSF55469">
    <property type="entry name" value="FMN-dependent nitroreductase-like"/>
    <property type="match status" value="1"/>
</dbReference>
<dbReference type="RefSeq" id="WP_311703532.1">
    <property type="nucleotide sequence ID" value="NZ_JAVREL010000003.1"/>
</dbReference>
<proteinExistence type="predicted"/>
<comment type="caution">
    <text evidence="2">The sequence shown here is derived from an EMBL/GenBank/DDBJ whole genome shotgun (WGS) entry which is preliminary data.</text>
</comment>
<dbReference type="EMBL" id="JAVREL010000003">
    <property type="protein sequence ID" value="MDT0342400.1"/>
    <property type="molecule type" value="Genomic_DNA"/>
</dbReference>
<sequence>MPLALDAAAQDLLFREAHTARVFTDEPVTDEQIREIYDLIKFGPTAHNSSPLRITLIRTPEAKQRLLAHLMETNRPKTAGAPLAAILSVDLDFHEKLPELFPVRPDLKEDPAYADPDTRQRNGTLSAALQIGYFVLGVRAAGLAAGPMSGFDADGLNKEFFGDGRQQALVVVNIGHPAATAYSPRLPRLAFEDAARVL</sequence>
<feature type="domain" description="Nitroreductase" evidence="1">
    <location>
        <begin position="16"/>
        <end position="176"/>
    </location>
</feature>
<dbReference type="GO" id="GO:0035527">
    <property type="term" value="F:3-hydroxypropionate dehydrogenase (NADP+) activity"/>
    <property type="evidence" value="ECO:0007669"/>
    <property type="project" value="UniProtKB-EC"/>
</dbReference>
<dbReference type="InterPro" id="IPR029479">
    <property type="entry name" value="Nitroreductase"/>
</dbReference>
<dbReference type="PANTHER" id="PTHR43543">
    <property type="entry name" value="MALONIC SEMIALDEHYDE REDUCTASE RUTE-RELATED"/>
    <property type="match status" value="1"/>
</dbReference>
<dbReference type="EC" id="1.1.1.298" evidence="2"/>
<evidence type="ECO:0000313" key="2">
    <source>
        <dbReference type="EMBL" id="MDT0342400.1"/>
    </source>
</evidence>
<dbReference type="Gene3D" id="3.40.109.10">
    <property type="entry name" value="NADH Oxidase"/>
    <property type="match status" value="1"/>
</dbReference>
<dbReference type="InterPro" id="IPR050461">
    <property type="entry name" value="Nitroreductase_HadB/RutE"/>
</dbReference>
<accession>A0ABU2MLJ1</accession>
<gene>
    <name evidence="2" type="ORF">RM590_07135</name>
</gene>
<dbReference type="InterPro" id="IPR000415">
    <property type="entry name" value="Nitroreductase-like"/>
</dbReference>
<evidence type="ECO:0000259" key="1">
    <source>
        <dbReference type="Pfam" id="PF00881"/>
    </source>
</evidence>
<evidence type="ECO:0000313" key="3">
    <source>
        <dbReference type="Proteomes" id="UP001183246"/>
    </source>
</evidence>
<dbReference type="PANTHER" id="PTHR43543:SF1">
    <property type="entry name" value="MALONIC SEMIALDEHYDE REDUCTASE RUTE-RELATED"/>
    <property type="match status" value="1"/>
</dbReference>
<protein>
    <submittedName>
        <fullName evidence="2">Malonic semialdehyde reductase</fullName>
        <ecNumber evidence="2">1.1.1.298</ecNumber>
    </submittedName>
</protein>
<reference evidence="3" key="1">
    <citation type="submission" date="2023-07" db="EMBL/GenBank/DDBJ databases">
        <title>30 novel species of actinomycetes from the DSMZ collection.</title>
        <authorList>
            <person name="Nouioui I."/>
        </authorList>
    </citation>
    <scope>NUCLEOTIDE SEQUENCE [LARGE SCALE GENOMIC DNA]</scope>
    <source>
        <strain evidence="3">DSM 44938</strain>
    </source>
</reference>
<name>A0ABU2MLJ1_9ACTN</name>
<keyword evidence="3" id="KW-1185">Reference proteome</keyword>
<dbReference type="Proteomes" id="UP001183246">
    <property type="component" value="Unassembled WGS sequence"/>
</dbReference>
<organism evidence="2 3">
    <name type="scientific">Streptomyces litchfieldiae</name>
    <dbReference type="NCBI Taxonomy" id="3075543"/>
    <lineage>
        <taxon>Bacteria</taxon>
        <taxon>Bacillati</taxon>
        <taxon>Actinomycetota</taxon>
        <taxon>Actinomycetes</taxon>
        <taxon>Kitasatosporales</taxon>
        <taxon>Streptomycetaceae</taxon>
        <taxon>Streptomyces</taxon>
    </lineage>
</organism>
<dbReference type="Pfam" id="PF00881">
    <property type="entry name" value="Nitroreductase"/>
    <property type="match status" value="1"/>
</dbReference>
<dbReference type="NCBIfam" id="NF003768">
    <property type="entry name" value="PRK05365.1"/>
    <property type="match status" value="1"/>
</dbReference>